<dbReference type="InterPro" id="IPR032675">
    <property type="entry name" value="LRR_dom_sf"/>
</dbReference>
<dbReference type="SUPFAM" id="SSF52047">
    <property type="entry name" value="RNI-like"/>
    <property type="match status" value="1"/>
</dbReference>
<dbReference type="Gene3D" id="3.80.10.10">
    <property type="entry name" value="Ribonuclease Inhibitor"/>
    <property type="match status" value="1"/>
</dbReference>
<dbReference type="PANTHER" id="PTHR15140:SF37">
    <property type="entry name" value="UBIQUITIN-LIKE DOMAIN-CONTAINING PROTEIN"/>
    <property type="match status" value="1"/>
</dbReference>
<dbReference type="PANTHER" id="PTHR15140">
    <property type="entry name" value="TUBULIN-SPECIFIC CHAPERONE E"/>
    <property type="match status" value="1"/>
</dbReference>
<proteinExistence type="predicted"/>
<evidence type="ECO:0000313" key="1">
    <source>
        <dbReference type="EMBL" id="KAK4433086.1"/>
    </source>
</evidence>
<evidence type="ECO:0000313" key="2">
    <source>
        <dbReference type="Proteomes" id="UP001293254"/>
    </source>
</evidence>
<organism evidence="1 2">
    <name type="scientific">Sesamum alatum</name>
    <dbReference type="NCBI Taxonomy" id="300844"/>
    <lineage>
        <taxon>Eukaryota</taxon>
        <taxon>Viridiplantae</taxon>
        <taxon>Streptophyta</taxon>
        <taxon>Embryophyta</taxon>
        <taxon>Tracheophyta</taxon>
        <taxon>Spermatophyta</taxon>
        <taxon>Magnoliopsida</taxon>
        <taxon>eudicotyledons</taxon>
        <taxon>Gunneridae</taxon>
        <taxon>Pentapetalae</taxon>
        <taxon>asterids</taxon>
        <taxon>lamiids</taxon>
        <taxon>Lamiales</taxon>
        <taxon>Pedaliaceae</taxon>
        <taxon>Sesamum</taxon>
    </lineage>
</organism>
<dbReference type="EMBL" id="JACGWO010000003">
    <property type="protein sequence ID" value="KAK4433086.1"/>
    <property type="molecule type" value="Genomic_DNA"/>
</dbReference>
<reference evidence="1" key="1">
    <citation type="submission" date="2020-06" db="EMBL/GenBank/DDBJ databases">
        <authorList>
            <person name="Li T."/>
            <person name="Hu X."/>
            <person name="Zhang T."/>
            <person name="Song X."/>
            <person name="Zhang H."/>
            <person name="Dai N."/>
            <person name="Sheng W."/>
            <person name="Hou X."/>
            <person name="Wei L."/>
        </authorList>
    </citation>
    <scope>NUCLEOTIDE SEQUENCE</scope>
    <source>
        <strain evidence="1">3651</strain>
        <tissue evidence="1">Leaf</tissue>
    </source>
</reference>
<sequence>MAQLRHLVVFMLDPLPSPSAKSFDLENLQTLGLFLNFRCSKRIGKIFPSLKKLGLIYAKDKLNWEFYGLHNLVHLHQLEKLKISMRISYWEISHHRLESRVPLWEKLAFPMMLKKLTLCGFGVSQQDMATIGSLPKLHVLKLIRCSFGDCKWETTEGEFLQLKFLQIEWTDLKHWVVTETSHFPTLERLRLYHCRELVEIPDVIGEIPTLELIEVKSWDESLVDLAKRIKEEQEDSGNYNLQLVIH</sequence>
<gene>
    <name evidence="1" type="ORF">Salat_1070800</name>
</gene>
<protein>
    <submittedName>
        <fullName evidence="1">Uncharacterized protein</fullName>
    </submittedName>
</protein>
<dbReference type="Proteomes" id="UP001293254">
    <property type="component" value="Unassembled WGS sequence"/>
</dbReference>
<dbReference type="AlphaFoldDB" id="A0AAE2CSM9"/>
<accession>A0AAE2CSM9</accession>
<keyword evidence="2" id="KW-1185">Reference proteome</keyword>
<name>A0AAE2CSM9_9LAMI</name>
<comment type="caution">
    <text evidence="1">The sequence shown here is derived from an EMBL/GenBank/DDBJ whole genome shotgun (WGS) entry which is preliminary data.</text>
</comment>
<reference evidence="1" key="2">
    <citation type="journal article" date="2024" name="Plant">
        <title>Genomic evolution and insights into agronomic trait innovations of Sesamum species.</title>
        <authorList>
            <person name="Miao H."/>
            <person name="Wang L."/>
            <person name="Qu L."/>
            <person name="Liu H."/>
            <person name="Sun Y."/>
            <person name="Le M."/>
            <person name="Wang Q."/>
            <person name="Wei S."/>
            <person name="Zheng Y."/>
            <person name="Lin W."/>
            <person name="Duan Y."/>
            <person name="Cao H."/>
            <person name="Xiong S."/>
            <person name="Wang X."/>
            <person name="Wei L."/>
            <person name="Li C."/>
            <person name="Ma Q."/>
            <person name="Ju M."/>
            <person name="Zhao R."/>
            <person name="Li G."/>
            <person name="Mu C."/>
            <person name="Tian Q."/>
            <person name="Mei H."/>
            <person name="Zhang T."/>
            <person name="Gao T."/>
            <person name="Zhang H."/>
        </authorList>
    </citation>
    <scope>NUCLEOTIDE SEQUENCE</scope>
    <source>
        <strain evidence="1">3651</strain>
    </source>
</reference>